<accession>A0ABP1FYC2</accession>
<dbReference type="PANTHER" id="PTHR33510">
    <property type="entry name" value="PROTEIN TIC 20-II, CHLOROPLASTIC"/>
    <property type="match status" value="1"/>
</dbReference>
<organism evidence="8 9">
    <name type="scientific">Coccomyxa viridis</name>
    <dbReference type="NCBI Taxonomy" id="1274662"/>
    <lineage>
        <taxon>Eukaryota</taxon>
        <taxon>Viridiplantae</taxon>
        <taxon>Chlorophyta</taxon>
        <taxon>core chlorophytes</taxon>
        <taxon>Trebouxiophyceae</taxon>
        <taxon>Trebouxiophyceae incertae sedis</taxon>
        <taxon>Coccomyxaceae</taxon>
        <taxon>Coccomyxa</taxon>
    </lineage>
</organism>
<protein>
    <recommendedName>
        <fullName evidence="7">Protein TIC 20</fullName>
    </recommendedName>
</protein>
<gene>
    <name evidence="8" type="primary">g7624</name>
    <name evidence="8" type="ORF">VP750_LOCUS6525</name>
</gene>
<name>A0ABP1FYC2_9CHLO</name>
<evidence type="ECO:0000256" key="7">
    <source>
        <dbReference type="RuleBase" id="RU367003"/>
    </source>
</evidence>
<evidence type="ECO:0000313" key="8">
    <source>
        <dbReference type="EMBL" id="CAL5224866.1"/>
    </source>
</evidence>
<evidence type="ECO:0000256" key="1">
    <source>
        <dbReference type="ARBA" id="ARBA00004478"/>
    </source>
</evidence>
<evidence type="ECO:0000313" key="9">
    <source>
        <dbReference type="Proteomes" id="UP001497392"/>
    </source>
</evidence>
<dbReference type="Proteomes" id="UP001497392">
    <property type="component" value="Unassembled WGS sequence"/>
</dbReference>
<comment type="caution">
    <text evidence="8">The sequence shown here is derived from an EMBL/GenBank/DDBJ whole genome shotgun (WGS) entry which is preliminary data.</text>
</comment>
<sequence>MCHSITGSAIRRQSTALRQHRHLSGAVSTATSSRNRGRTRGSLRCTPVCAGKDVDFADRAVASLPYLVPLFDGLKYGRFLFAQFPALANLLSPLNPLISLYFSFPFASLIVFFAIYSGIVNNFQFSRFVRFNALQSILLDIILIVPGLIEQVIKPPMGGAGLTIYIQLYNSIFFFVFASVLYAVGSCLAGTVPRLPLVADAADQQVR</sequence>
<evidence type="ECO:0000256" key="2">
    <source>
        <dbReference type="ARBA" id="ARBA00009596"/>
    </source>
</evidence>
<dbReference type="PANTHER" id="PTHR33510:SF5">
    <property type="entry name" value="PROTEIN TIC 20-II, CHLOROPLASTIC"/>
    <property type="match status" value="1"/>
</dbReference>
<evidence type="ECO:0000256" key="5">
    <source>
        <dbReference type="ARBA" id="ARBA00022989"/>
    </source>
</evidence>
<keyword evidence="7" id="KW-0150">Chloroplast</keyword>
<proteinExistence type="inferred from homology"/>
<keyword evidence="5 7" id="KW-1133">Transmembrane helix</keyword>
<evidence type="ECO:0000256" key="3">
    <source>
        <dbReference type="ARBA" id="ARBA00022692"/>
    </source>
</evidence>
<keyword evidence="9" id="KW-1185">Reference proteome</keyword>
<feature type="transmembrane region" description="Helical" evidence="7">
    <location>
        <begin position="131"/>
        <end position="149"/>
    </location>
</feature>
<evidence type="ECO:0000256" key="4">
    <source>
        <dbReference type="ARBA" id="ARBA00022780"/>
    </source>
</evidence>
<dbReference type="EMBL" id="CAXHTA020000011">
    <property type="protein sequence ID" value="CAL5224866.1"/>
    <property type="molecule type" value="Genomic_DNA"/>
</dbReference>
<keyword evidence="3 7" id="KW-0812">Transmembrane</keyword>
<reference evidence="8 9" key="1">
    <citation type="submission" date="2024-06" db="EMBL/GenBank/DDBJ databases">
        <authorList>
            <person name="Kraege A."/>
            <person name="Thomma B."/>
        </authorList>
    </citation>
    <scope>NUCLEOTIDE SEQUENCE [LARGE SCALE GENOMIC DNA]</scope>
</reference>
<keyword evidence="6 7" id="KW-0472">Membrane</keyword>
<evidence type="ECO:0000256" key="6">
    <source>
        <dbReference type="ARBA" id="ARBA00023136"/>
    </source>
</evidence>
<comment type="caution">
    <text evidence="7">Lacks conserved residue(s) required for the propagation of feature annotation.</text>
</comment>
<keyword evidence="7" id="KW-0934">Plastid</keyword>
<comment type="function">
    <text evidence="7">Involved in protein precursor import into chloroplasts.</text>
</comment>
<dbReference type="InterPro" id="IPR005691">
    <property type="entry name" value="Tic20"/>
</dbReference>
<comment type="similarity">
    <text evidence="2 7">Belongs to the Tic20 family.</text>
</comment>
<comment type="subcellular location">
    <subcellularLocation>
        <location evidence="1">Plastid</location>
        <location evidence="1">Chloroplast inner membrane</location>
        <topology evidence="1">Multi-pass membrane protein</topology>
    </subcellularLocation>
    <subcellularLocation>
        <location evidence="7">Plastid</location>
        <location evidence="7">Chloroplast membrane</location>
        <topology evidence="7">Multi-pass membrane protein</topology>
    </subcellularLocation>
</comment>
<dbReference type="Pfam" id="PF16166">
    <property type="entry name" value="TIC20"/>
    <property type="match status" value="1"/>
</dbReference>
<feature type="transmembrane region" description="Helical" evidence="7">
    <location>
        <begin position="164"/>
        <end position="184"/>
    </location>
</feature>
<feature type="transmembrane region" description="Helical" evidence="7">
    <location>
        <begin position="98"/>
        <end position="119"/>
    </location>
</feature>
<keyword evidence="4" id="KW-1001">Plastid inner membrane</keyword>